<evidence type="ECO:0000256" key="1">
    <source>
        <dbReference type="ARBA" id="ARBA00006692"/>
    </source>
</evidence>
<comment type="similarity">
    <text evidence="1">Belongs to the protein kinase superfamily. CAMK Ser/Thr protein kinase family.</text>
</comment>
<dbReference type="InterPro" id="IPR007110">
    <property type="entry name" value="Ig-like_dom"/>
</dbReference>
<accession>G7Y4Z4</accession>
<feature type="compositionally biased region" description="Basic and acidic residues" evidence="5">
    <location>
        <begin position="367"/>
        <end position="381"/>
    </location>
</feature>
<dbReference type="FunFam" id="2.60.40.10:FF:000032">
    <property type="entry name" value="palladin isoform X1"/>
    <property type="match status" value="2"/>
</dbReference>
<evidence type="ECO:0000256" key="2">
    <source>
        <dbReference type="ARBA" id="ARBA00022737"/>
    </source>
</evidence>
<dbReference type="InterPro" id="IPR003598">
    <property type="entry name" value="Ig_sub2"/>
</dbReference>
<dbReference type="SMART" id="SM00409">
    <property type="entry name" value="IG"/>
    <property type="match status" value="7"/>
</dbReference>
<dbReference type="SMART" id="SM00408">
    <property type="entry name" value="IGc2"/>
    <property type="match status" value="4"/>
</dbReference>
<dbReference type="InterPro" id="IPR036116">
    <property type="entry name" value="FN3_sf"/>
</dbReference>
<dbReference type="PROSITE" id="PS50011">
    <property type="entry name" value="PROTEIN_KINASE_DOM"/>
    <property type="match status" value="1"/>
</dbReference>
<evidence type="ECO:0000259" key="8">
    <source>
        <dbReference type="PROSITE" id="PS50853"/>
    </source>
</evidence>
<name>G7Y4Z4_CLOSI</name>
<keyword evidence="10" id="KW-1185">Reference proteome</keyword>
<dbReference type="Pfam" id="PF07679">
    <property type="entry name" value="I-set"/>
    <property type="match status" value="5"/>
</dbReference>
<dbReference type="CDD" id="cd00063">
    <property type="entry name" value="FN3"/>
    <property type="match status" value="1"/>
</dbReference>
<dbReference type="InterPro" id="IPR013098">
    <property type="entry name" value="Ig_I-set"/>
</dbReference>
<dbReference type="PROSITE" id="PS50835">
    <property type="entry name" value="IG_LIKE"/>
    <property type="match status" value="5"/>
</dbReference>
<feature type="domain" description="Ig-like" evidence="7">
    <location>
        <begin position="853"/>
        <end position="963"/>
    </location>
</feature>
<proteinExistence type="inferred from homology"/>
<reference evidence="9" key="1">
    <citation type="journal article" date="2011" name="Genome Biol.">
        <title>The draft genome of the carcinogenic human liver fluke Clonorchis sinensis.</title>
        <authorList>
            <person name="Wang X."/>
            <person name="Chen W."/>
            <person name="Huang Y."/>
            <person name="Sun J."/>
            <person name="Men J."/>
            <person name="Liu H."/>
            <person name="Luo F."/>
            <person name="Guo L."/>
            <person name="Lv X."/>
            <person name="Deng C."/>
            <person name="Zhou C."/>
            <person name="Fan Y."/>
            <person name="Li X."/>
            <person name="Huang L."/>
            <person name="Hu Y."/>
            <person name="Liang C."/>
            <person name="Hu X."/>
            <person name="Xu J."/>
            <person name="Yu X."/>
        </authorList>
    </citation>
    <scope>NUCLEOTIDE SEQUENCE [LARGE SCALE GENOMIC DNA]</scope>
    <source>
        <strain evidence="9">Henan</strain>
    </source>
</reference>
<dbReference type="Gene3D" id="2.60.40.10">
    <property type="entry name" value="Immunoglobulins"/>
    <property type="match status" value="7"/>
</dbReference>
<evidence type="ECO:0000256" key="4">
    <source>
        <dbReference type="ARBA" id="ARBA00023319"/>
    </source>
</evidence>
<keyword evidence="3" id="KW-1015">Disulfide bond</keyword>
<dbReference type="PANTHER" id="PTHR47633">
    <property type="entry name" value="IMMUNOGLOBULIN"/>
    <property type="match status" value="1"/>
</dbReference>
<evidence type="ECO:0000256" key="5">
    <source>
        <dbReference type="SAM" id="MobiDB-lite"/>
    </source>
</evidence>
<evidence type="ECO:0000313" key="9">
    <source>
        <dbReference type="EMBL" id="GAA48023.1"/>
    </source>
</evidence>
<dbReference type="InterPro" id="IPR036179">
    <property type="entry name" value="Ig-like_dom_sf"/>
</dbReference>
<sequence length="1434" mass="161473">MWAAHQCTHKHASLGYLNHIRLDDRISSDYRVGRVGAGVFELTIDRVQRNHAGLLECRAWNAYEVVSNKWEIVVAAVPRFSRFDWSLDVREFEVKHGDSWELRIPLEDWDCTQGHEWITKVWLERLTRIPAFTDTGKFPESLESRVRLRIIEGLRWVELVVDSISLADAGVYRLWIQNQAGRDYLDFRLRVADKPHVRPNKPRVLPHGPGTLVIYWDIPIPTSRLEAEIKYTGYRIEYRREQPGASWNFLGSTPAEQTQLLVRSPLEPEVTYRFRVCLENWHGYGPASEPSDPVQLPTHSITDVYDVMDEALPYADGSFESRYTVMEELARTKHAGLYRLVEKSTGRSYLAKIVDTSRGSTERLHASAFGHRSEQARRESLPPRPVSAMDTGRLMDRRVTSQLSLSRTSLTDSDEWRRQRTEQELKLLTKIQHGALAKFHEAYQDARRTVAIMEDVTAGGTLWHQLSHRITMTETKAAEILRQLLDLTNQLHRSGFVHLGLQPENIFFTDRTRKRVALAGLSQTQRIDEERPVRLTFRSAVYMPPELSSETPQQRRFGPASDLWSLGLLLYQMTTGDTEGPPEVTRMERLQLSPKMVKFTKRLLHPDPSKRPTAAEALRDPWLTSITTQMEPRPSITSLAGRQRLSGESLIDEDLSTHNVAESISKQAYTRLLRWIDASHAAEQDEREVEELISVRRRRHSQQYLREMETEVRESRKDIVVHAHVTARGQAPEILTPMGSVSVEEGGPAVLKCAVHLPRPRKTTTPLDRMSNLKIYWYLNGRELKLSEPTVKLTQPQRQHYMCTFDPDTGDVRLHIDEVTTYDAGTYEVRVVGQYGEVSDSANLRVYAAPHRPSSRIELQASEELGARILLPLVDVSAASGNRIQLKAKVAGIPLPRCTWLHNGVPLVASTRRRFYQEETGGLHSSELQLTLELVSLNTADSGLYTLVATNKHGSQSCSAVVDVLGTLNEDYEAPHFLVELTSTTVVEGSAARFESCVRGQPAPTVRWLKDGKPLLTDGIRLTVSQSSTERSTTNTTSHTLLVREALLRDSGTYTCIATSAAGTAITEAALHVRGLFNRGMPGGSESLGVRHRLPEFTRRLRNQQVVLGGNIRLAASVLAQPSATVIWQRNGVEINTNLEPRIMAKNQSGHLELVIENVTRDDLGQYTVIAYNAAGEARCSCVLSVLEEHQFRLPQFTRELRDHTVLEGNNIFLEAIATGEPPPDFKWEKDGFEILPDGIDAQRIVPSVNGLGHACLTITKARLSDAGLYRCIAHNRYGRERCTAFVYVEAIGRRGSTDRQALGTGLPLGRGRSLPPVGSGRLDVNSALVTPNSELKFVVNLTIIMGEMQFCILLITATWTKAGRTLTYDGRRRITRTKSGELSLTIDQVMTNDEGRYTLTLEPSDASAPKELEPITMCTRVDVDMKIRGSRHM</sequence>
<dbReference type="Proteomes" id="UP000008909">
    <property type="component" value="Unassembled WGS sequence"/>
</dbReference>
<evidence type="ECO:0000259" key="6">
    <source>
        <dbReference type="PROSITE" id="PS50011"/>
    </source>
</evidence>
<dbReference type="GO" id="GO:0004672">
    <property type="term" value="F:protein kinase activity"/>
    <property type="evidence" value="ECO:0007669"/>
    <property type="project" value="InterPro"/>
</dbReference>
<dbReference type="InterPro" id="IPR003961">
    <property type="entry name" value="FN3_dom"/>
</dbReference>
<gene>
    <name evidence="9" type="ORF">CLF_101088</name>
</gene>
<dbReference type="InterPro" id="IPR013783">
    <property type="entry name" value="Ig-like_fold"/>
</dbReference>
<dbReference type="InterPro" id="IPR011009">
    <property type="entry name" value="Kinase-like_dom_sf"/>
</dbReference>
<dbReference type="SMART" id="SM00060">
    <property type="entry name" value="FN3"/>
    <property type="match status" value="1"/>
</dbReference>
<feature type="region of interest" description="Disordered" evidence="5">
    <location>
        <begin position="367"/>
        <end position="389"/>
    </location>
</feature>
<dbReference type="SUPFAM" id="SSF49265">
    <property type="entry name" value="Fibronectin type III"/>
    <property type="match status" value="1"/>
</dbReference>
<feature type="domain" description="Protein kinase" evidence="6">
    <location>
        <begin position="323"/>
        <end position="623"/>
    </location>
</feature>
<feature type="domain" description="Fibronectin type-III" evidence="8">
    <location>
        <begin position="198"/>
        <end position="301"/>
    </location>
</feature>
<protein>
    <submittedName>
        <fullName evidence="9">Muscle M-line assembly protein unc-89</fullName>
    </submittedName>
</protein>
<feature type="domain" description="Ig-like" evidence="7">
    <location>
        <begin position="975"/>
        <end position="1072"/>
    </location>
</feature>
<organism evidence="9 10">
    <name type="scientific">Clonorchis sinensis</name>
    <name type="common">Chinese liver fluke</name>
    <dbReference type="NCBI Taxonomy" id="79923"/>
    <lineage>
        <taxon>Eukaryota</taxon>
        <taxon>Metazoa</taxon>
        <taxon>Spiralia</taxon>
        <taxon>Lophotrochozoa</taxon>
        <taxon>Platyhelminthes</taxon>
        <taxon>Trematoda</taxon>
        <taxon>Digenea</taxon>
        <taxon>Opisthorchiida</taxon>
        <taxon>Opisthorchiata</taxon>
        <taxon>Opisthorchiidae</taxon>
        <taxon>Clonorchis</taxon>
    </lineage>
</organism>
<keyword evidence="4" id="KW-0393">Immunoglobulin domain</keyword>
<dbReference type="PROSITE" id="PS50853">
    <property type="entry name" value="FN3"/>
    <property type="match status" value="1"/>
</dbReference>
<feature type="domain" description="Ig-like" evidence="7">
    <location>
        <begin position="1195"/>
        <end position="1276"/>
    </location>
</feature>
<feature type="domain" description="Ig-like" evidence="7">
    <location>
        <begin position="732"/>
        <end position="845"/>
    </location>
</feature>
<evidence type="ECO:0000256" key="3">
    <source>
        <dbReference type="ARBA" id="ARBA00023157"/>
    </source>
</evidence>
<dbReference type="FunFam" id="2.60.40.10:FF:000080">
    <property type="entry name" value="Myosin light chain kinase, smooth muscle"/>
    <property type="match status" value="1"/>
</dbReference>
<keyword evidence="2" id="KW-0677">Repeat</keyword>
<dbReference type="SUPFAM" id="SSF48726">
    <property type="entry name" value="Immunoglobulin"/>
    <property type="match status" value="8"/>
</dbReference>
<dbReference type="Gene3D" id="1.10.510.10">
    <property type="entry name" value="Transferase(Phosphotransferase) domain 1"/>
    <property type="match status" value="1"/>
</dbReference>
<dbReference type="InterPro" id="IPR000719">
    <property type="entry name" value="Prot_kinase_dom"/>
</dbReference>
<dbReference type="GO" id="GO:0005524">
    <property type="term" value="F:ATP binding"/>
    <property type="evidence" value="ECO:0007669"/>
    <property type="project" value="InterPro"/>
</dbReference>
<feature type="domain" description="Ig-like" evidence="7">
    <location>
        <begin position="1095"/>
        <end position="1185"/>
    </location>
</feature>
<dbReference type="SUPFAM" id="SSF56112">
    <property type="entry name" value="Protein kinase-like (PK-like)"/>
    <property type="match status" value="1"/>
</dbReference>
<reference key="2">
    <citation type="submission" date="2011-10" db="EMBL/GenBank/DDBJ databases">
        <title>The genome and transcriptome sequence of Clonorchis sinensis provide insights into the carcinogenic liver fluke.</title>
        <authorList>
            <person name="Wang X."/>
            <person name="Huang Y."/>
            <person name="Chen W."/>
            <person name="Liu H."/>
            <person name="Guo L."/>
            <person name="Chen Y."/>
            <person name="Luo F."/>
            <person name="Zhou W."/>
            <person name="Sun J."/>
            <person name="Mao Q."/>
            <person name="Liang P."/>
            <person name="Zhou C."/>
            <person name="Tian Y."/>
            <person name="Men J."/>
            <person name="Lv X."/>
            <person name="Huang L."/>
            <person name="Zhou J."/>
            <person name="Hu Y."/>
            <person name="Li R."/>
            <person name="Zhang F."/>
            <person name="Lei H."/>
            <person name="Li X."/>
            <person name="Hu X."/>
            <person name="Liang C."/>
            <person name="Xu J."/>
            <person name="Wu Z."/>
            <person name="Yu X."/>
        </authorList>
    </citation>
    <scope>NUCLEOTIDE SEQUENCE</scope>
    <source>
        <strain>Henan</strain>
    </source>
</reference>
<dbReference type="InterPro" id="IPR003599">
    <property type="entry name" value="Ig_sub"/>
</dbReference>
<dbReference type="EMBL" id="DF142865">
    <property type="protein sequence ID" value="GAA48023.1"/>
    <property type="molecule type" value="Genomic_DNA"/>
</dbReference>
<evidence type="ECO:0000313" key="10">
    <source>
        <dbReference type="Proteomes" id="UP000008909"/>
    </source>
</evidence>
<evidence type="ECO:0000259" key="7">
    <source>
        <dbReference type="PROSITE" id="PS50835"/>
    </source>
</evidence>
<dbReference type="Pfam" id="PF00069">
    <property type="entry name" value="Pkinase"/>
    <property type="match status" value="1"/>
</dbReference>
<dbReference type="Pfam" id="PF00041">
    <property type="entry name" value="fn3"/>
    <property type="match status" value="1"/>
</dbReference>